<organism evidence="4 5">
    <name type="scientific">Mya arenaria</name>
    <name type="common">Soft-shell clam</name>
    <dbReference type="NCBI Taxonomy" id="6604"/>
    <lineage>
        <taxon>Eukaryota</taxon>
        <taxon>Metazoa</taxon>
        <taxon>Spiralia</taxon>
        <taxon>Lophotrochozoa</taxon>
        <taxon>Mollusca</taxon>
        <taxon>Bivalvia</taxon>
        <taxon>Autobranchia</taxon>
        <taxon>Heteroconchia</taxon>
        <taxon>Euheterodonta</taxon>
        <taxon>Imparidentia</taxon>
        <taxon>Neoheterodontei</taxon>
        <taxon>Myida</taxon>
        <taxon>Myoidea</taxon>
        <taxon>Myidae</taxon>
        <taxon>Mya</taxon>
    </lineage>
</organism>
<dbReference type="Pfam" id="PF00685">
    <property type="entry name" value="Sulfotransfer_1"/>
    <property type="match status" value="1"/>
</dbReference>
<reference evidence="4" key="1">
    <citation type="submission" date="2022-11" db="EMBL/GenBank/DDBJ databases">
        <title>Centuries of genome instability and evolution in soft-shell clam transmissible cancer (bioRxiv).</title>
        <authorList>
            <person name="Hart S.F.M."/>
            <person name="Yonemitsu M.A."/>
            <person name="Giersch R.M."/>
            <person name="Beal B.F."/>
            <person name="Arriagada G."/>
            <person name="Davis B.W."/>
            <person name="Ostrander E.A."/>
            <person name="Goff S.P."/>
            <person name="Metzger M.J."/>
        </authorList>
    </citation>
    <scope>NUCLEOTIDE SEQUENCE</scope>
    <source>
        <strain evidence="4">MELC-2E11</strain>
        <tissue evidence="4">Siphon/mantle</tissue>
    </source>
</reference>
<evidence type="ECO:0000313" key="5">
    <source>
        <dbReference type="Proteomes" id="UP001164746"/>
    </source>
</evidence>
<dbReference type="EMBL" id="CP111025">
    <property type="protein sequence ID" value="WAR25457.1"/>
    <property type="molecule type" value="Genomic_DNA"/>
</dbReference>
<evidence type="ECO:0000256" key="2">
    <source>
        <dbReference type="SAM" id="Phobius"/>
    </source>
</evidence>
<dbReference type="InterPro" id="IPR051589">
    <property type="entry name" value="Sialate-O-sulfotransferase"/>
</dbReference>
<evidence type="ECO:0000259" key="3">
    <source>
        <dbReference type="Pfam" id="PF00685"/>
    </source>
</evidence>
<comment type="similarity">
    <text evidence="1">Belongs to the WSCD family.</text>
</comment>
<dbReference type="Proteomes" id="UP001164746">
    <property type="component" value="Chromosome 14"/>
</dbReference>
<dbReference type="PANTHER" id="PTHR45964">
    <property type="entry name" value="WSCD FAMILY MEMBER CG9164"/>
    <property type="match status" value="1"/>
</dbReference>
<proteinExistence type="inferred from homology"/>
<dbReference type="InterPro" id="IPR027417">
    <property type="entry name" value="P-loop_NTPase"/>
</dbReference>
<keyword evidence="5" id="KW-1185">Reference proteome</keyword>
<feature type="transmembrane region" description="Helical" evidence="2">
    <location>
        <begin position="6"/>
        <end position="23"/>
    </location>
</feature>
<keyword evidence="2" id="KW-0812">Transmembrane</keyword>
<name>A0ABY7FUZ9_MYAAR</name>
<dbReference type="InterPro" id="IPR000863">
    <property type="entry name" value="Sulfotransferase_dom"/>
</dbReference>
<sequence length="349" mass="40805">MSKTRWWLLSVFLTSFGLLWLWLTNERSLTDRSIVLDAFRSIRAPGDPKTQAERLRQWVTPFPRTVISDLQDITDGNKAGSNHWCRERPSGDIRLSPVELAFTGLVGPWRAGNTWVRHLLQQATGFCTTGLYCDKELRDHGFPFECAHEVDRKRCLLVKAHLPDPAFERTYVDRLPEVIPEFDRAVLLVRNPYEFIVANMYFWHMETVPEEAFMKNNSRWRHSQPKLLDWWRDMNAYWLTNYTGALLPVLYSRIRRDVYGELHHLLAFLHVNVSDADVRCAVQCGEGSFHRPSRKWTRVRSLVELFDRPLQAKINLSIAETSKQLRDKFGIIWMGDNDDLFTNTSTSLH</sequence>
<evidence type="ECO:0000313" key="4">
    <source>
        <dbReference type="EMBL" id="WAR25457.1"/>
    </source>
</evidence>
<protein>
    <submittedName>
        <fullName evidence="4">WCSD-like protein</fullName>
    </submittedName>
</protein>
<keyword evidence="2" id="KW-0472">Membrane</keyword>
<gene>
    <name evidence="4" type="ORF">MAR_011161</name>
</gene>
<accession>A0ABY7FUZ9</accession>
<keyword evidence="2" id="KW-1133">Transmembrane helix</keyword>
<dbReference type="SUPFAM" id="SSF52540">
    <property type="entry name" value="P-loop containing nucleoside triphosphate hydrolases"/>
    <property type="match status" value="1"/>
</dbReference>
<dbReference type="PANTHER" id="PTHR45964:SF5">
    <property type="entry name" value="WSCD FAMILY MEMBER CG9164"/>
    <property type="match status" value="1"/>
</dbReference>
<dbReference type="Gene3D" id="3.40.50.300">
    <property type="entry name" value="P-loop containing nucleotide triphosphate hydrolases"/>
    <property type="match status" value="1"/>
</dbReference>
<evidence type="ECO:0000256" key="1">
    <source>
        <dbReference type="ARBA" id="ARBA00010236"/>
    </source>
</evidence>
<feature type="domain" description="Sulfotransferase" evidence="3">
    <location>
        <begin position="157"/>
        <end position="278"/>
    </location>
</feature>